<gene>
    <name evidence="1" type="ORF">S01H1_59516</name>
</gene>
<protein>
    <submittedName>
        <fullName evidence="1">Uncharacterized protein</fullName>
    </submittedName>
</protein>
<sequence>GAQTLAYYRVGRTLQVSPTYAAVTYSSGNLRT</sequence>
<reference evidence="1" key="1">
    <citation type="journal article" date="2014" name="Front. Microbiol.">
        <title>High frequency of phylogenetically diverse reductive dehalogenase-homologous genes in deep subseafloor sedimentary metagenomes.</title>
        <authorList>
            <person name="Kawai M."/>
            <person name="Futagami T."/>
            <person name="Toyoda A."/>
            <person name="Takaki Y."/>
            <person name="Nishi S."/>
            <person name="Hori S."/>
            <person name="Arai W."/>
            <person name="Tsubouchi T."/>
            <person name="Morono Y."/>
            <person name="Uchiyama I."/>
            <person name="Ito T."/>
            <person name="Fujiyama A."/>
            <person name="Inagaki F."/>
            <person name="Takami H."/>
        </authorList>
    </citation>
    <scope>NUCLEOTIDE SEQUENCE</scope>
    <source>
        <strain evidence="1">Expedition CK06-06</strain>
    </source>
</reference>
<organism evidence="1">
    <name type="scientific">marine sediment metagenome</name>
    <dbReference type="NCBI Taxonomy" id="412755"/>
    <lineage>
        <taxon>unclassified sequences</taxon>
        <taxon>metagenomes</taxon>
        <taxon>ecological metagenomes</taxon>
    </lineage>
</organism>
<evidence type="ECO:0000313" key="1">
    <source>
        <dbReference type="EMBL" id="GAG14476.1"/>
    </source>
</evidence>
<feature type="non-terminal residue" evidence="1">
    <location>
        <position position="1"/>
    </location>
</feature>
<dbReference type="EMBL" id="BARS01038931">
    <property type="protein sequence ID" value="GAG14476.1"/>
    <property type="molecule type" value="Genomic_DNA"/>
</dbReference>
<proteinExistence type="predicted"/>
<dbReference type="AlphaFoldDB" id="X0WP82"/>
<name>X0WP82_9ZZZZ</name>
<accession>X0WP82</accession>
<comment type="caution">
    <text evidence="1">The sequence shown here is derived from an EMBL/GenBank/DDBJ whole genome shotgun (WGS) entry which is preliminary data.</text>
</comment>